<organism evidence="1 2">
    <name type="scientific">Candidatus Anaerostipes avistercoris</name>
    <dbReference type="NCBI Taxonomy" id="2838462"/>
    <lineage>
        <taxon>Bacteria</taxon>
        <taxon>Bacillati</taxon>
        <taxon>Bacillota</taxon>
        <taxon>Clostridia</taxon>
        <taxon>Lachnospirales</taxon>
        <taxon>Lachnospiraceae</taxon>
        <taxon>Anaerostipes</taxon>
    </lineage>
</organism>
<gene>
    <name evidence="1" type="ORF">H9754_05770</name>
</gene>
<reference evidence="1" key="1">
    <citation type="journal article" date="2021" name="PeerJ">
        <title>Extensive microbial diversity within the chicken gut microbiome revealed by metagenomics and culture.</title>
        <authorList>
            <person name="Gilroy R."/>
            <person name="Ravi A."/>
            <person name="Getino M."/>
            <person name="Pursley I."/>
            <person name="Horton D.L."/>
            <person name="Alikhan N.F."/>
            <person name="Baker D."/>
            <person name="Gharbi K."/>
            <person name="Hall N."/>
            <person name="Watson M."/>
            <person name="Adriaenssens E.M."/>
            <person name="Foster-Nyarko E."/>
            <person name="Jarju S."/>
            <person name="Secka A."/>
            <person name="Antonio M."/>
            <person name="Oren A."/>
            <person name="Chaudhuri R.R."/>
            <person name="La Ragione R."/>
            <person name="Hildebrand F."/>
            <person name="Pallen M.J."/>
        </authorList>
    </citation>
    <scope>NUCLEOTIDE SEQUENCE</scope>
    <source>
        <strain evidence="1">ChiSjej3B21-8574</strain>
    </source>
</reference>
<protein>
    <submittedName>
        <fullName evidence="1">Uncharacterized protein</fullName>
    </submittedName>
</protein>
<comment type="caution">
    <text evidence="1">The sequence shown here is derived from an EMBL/GenBank/DDBJ whole genome shotgun (WGS) entry which is preliminary data.</text>
</comment>
<sequence length="199" mass="22224">MERNDIYMIQGTNYKEMTMKLLEHIDLADNICGDLDFEEGGNPVSMDRILAFKDPVLCDSFAAEIMGYEPHDVEYIHLAEKLGVGSTDTKKVEIHALNREAETVKPAAPEGRAAKLAAYVKPKDACSACYGSLIYALDRLNEQGLLDHKKKKSLAIGQGYQKKHGMYGIGNCTARFEKHVDGCPPKAVDIVRFLKEEWD</sequence>
<dbReference type="EMBL" id="DWWD01000023">
    <property type="protein sequence ID" value="HJC50075.1"/>
    <property type="molecule type" value="Genomic_DNA"/>
</dbReference>
<dbReference type="AlphaFoldDB" id="A0A9D2PIH4"/>
<proteinExistence type="predicted"/>
<evidence type="ECO:0000313" key="1">
    <source>
        <dbReference type="EMBL" id="HJC50075.1"/>
    </source>
</evidence>
<reference evidence="1" key="2">
    <citation type="submission" date="2021-04" db="EMBL/GenBank/DDBJ databases">
        <authorList>
            <person name="Gilroy R."/>
        </authorList>
    </citation>
    <scope>NUCLEOTIDE SEQUENCE</scope>
    <source>
        <strain evidence="1">ChiSjej3B21-8574</strain>
    </source>
</reference>
<accession>A0A9D2PIH4</accession>
<evidence type="ECO:0000313" key="2">
    <source>
        <dbReference type="Proteomes" id="UP000823904"/>
    </source>
</evidence>
<name>A0A9D2PIH4_9FIRM</name>
<dbReference type="Proteomes" id="UP000823904">
    <property type="component" value="Unassembled WGS sequence"/>
</dbReference>